<dbReference type="EMBL" id="JACVEL010000010">
    <property type="protein sequence ID" value="MBC9813455.1"/>
    <property type="molecule type" value="Genomic_DNA"/>
</dbReference>
<dbReference type="AlphaFoldDB" id="A0A8J6PMB0"/>
<dbReference type="RefSeq" id="WP_216714564.1">
    <property type="nucleotide sequence ID" value="NZ_JACVEL010000010.1"/>
</dbReference>
<feature type="signal peptide" evidence="1">
    <location>
        <begin position="1"/>
        <end position="27"/>
    </location>
</feature>
<keyword evidence="3" id="KW-1185">Reference proteome</keyword>
<accession>A0A8J6PMB0</accession>
<sequence length="736" mass="81682">MKKNYHPFTLCIYLLFTLHSFSSISQAAGEQKMQPKVYNYTTFTSKASPSITDELIKLTPKAFQSHPEFGILPYDAPCENCFELIHERKDSSRMFVEKGSNGTHFYSQSIYGIFHYNENGYKISYDPRLRPVSTNLYRSDRQETPAVLNVNDRYSAFEKNGELFKFNNRIDLVLVKNNGTTENLGEANWSDHTIGDEGIYITNAWPGIDISISYQLDRIKLNYVIPQQLNYLQGVKNLVFTDHLQLPNGYALTQQNTSDLTAEGYQGKYSINNAYNEEIFTIGNAFGFDQSAIKENHVSFNYLYNGNDLSIVVPVSSWLALPSMVYPVVVDPLVSSSATYTSGAKSFLYNGAWCGLSGSCNYNLNVSRPLNSTITDVRFNAQYISSTSPCSCWRNEAAFKISGPCGVSPAAATTFWNCNSTSAGTCGASGISIFSETSACLTPVCSALLTYQIQNSYCYCSTSGCVASCQSMPNNTWSITVEGHTVETPAPASLNPNPCSGNVTLTAAPSYGVPGYTYVWTTGESTPSISVSSAGTYSVVVTDACGGTANQQFTIACPLSINLKDFGILKVGERVLVKWETLDEVNNDYFTIERMTELPDKWEEIGTVKGSGNSTETIAYTFYDNAPYKRGTSYYRLKQTDFDGQFFYFEPKMMNFGTDTDILIFPQPATHEMVIEWNGYDGEIQLYSVLGEKMEVPYHKKGSSYVFNTSQLSSGMYSVLFLVNGEMIATQKITIK</sequence>
<organism evidence="2 3">
    <name type="scientific">Taishania pollutisoli</name>
    <dbReference type="NCBI Taxonomy" id="2766479"/>
    <lineage>
        <taxon>Bacteria</taxon>
        <taxon>Pseudomonadati</taxon>
        <taxon>Bacteroidota</taxon>
        <taxon>Flavobacteriia</taxon>
        <taxon>Flavobacteriales</taxon>
        <taxon>Crocinitomicaceae</taxon>
        <taxon>Taishania</taxon>
    </lineage>
</organism>
<evidence type="ECO:0000313" key="2">
    <source>
        <dbReference type="EMBL" id="MBC9813455.1"/>
    </source>
</evidence>
<comment type="caution">
    <text evidence="2">The sequence shown here is derived from an EMBL/GenBank/DDBJ whole genome shotgun (WGS) entry which is preliminary data.</text>
</comment>
<proteinExistence type="predicted"/>
<reference evidence="2" key="1">
    <citation type="submission" date="2020-09" db="EMBL/GenBank/DDBJ databases">
        <title>Taishania pollutisoli gen. nov., sp. nov., Isolated from Tetrabromobisphenol A-Contaminated Soil.</title>
        <authorList>
            <person name="Chen Q."/>
        </authorList>
    </citation>
    <scope>NUCLEOTIDE SEQUENCE</scope>
    <source>
        <strain evidence="2">CZZ-1</strain>
    </source>
</reference>
<dbReference type="Proteomes" id="UP000652681">
    <property type="component" value="Unassembled WGS sequence"/>
</dbReference>
<keyword evidence="1" id="KW-0732">Signal</keyword>
<dbReference type="CDD" id="cd00146">
    <property type="entry name" value="PKD"/>
    <property type="match status" value="1"/>
</dbReference>
<feature type="chain" id="PRO_5035198024" description="Secretion system C-terminal sorting domain-containing protein" evidence="1">
    <location>
        <begin position="28"/>
        <end position="736"/>
    </location>
</feature>
<evidence type="ECO:0000256" key="1">
    <source>
        <dbReference type="SAM" id="SignalP"/>
    </source>
</evidence>
<name>A0A8J6PMB0_9FLAO</name>
<protein>
    <recommendedName>
        <fullName evidence="4">Secretion system C-terminal sorting domain-containing protein</fullName>
    </recommendedName>
</protein>
<evidence type="ECO:0000313" key="3">
    <source>
        <dbReference type="Proteomes" id="UP000652681"/>
    </source>
</evidence>
<evidence type="ECO:0008006" key="4">
    <source>
        <dbReference type="Google" id="ProtNLM"/>
    </source>
</evidence>
<gene>
    <name evidence="2" type="ORF">H9Y05_13335</name>
</gene>